<feature type="transmembrane region" description="Helical" evidence="8">
    <location>
        <begin position="289"/>
        <end position="313"/>
    </location>
</feature>
<evidence type="ECO:0000259" key="9">
    <source>
        <dbReference type="PROSITE" id="PS50850"/>
    </source>
</evidence>
<comment type="similarity">
    <text evidence="2">Belongs to the major facilitator superfamily. TCR/Tet family.</text>
</comment>
<dbReference type="InterPro" id="IPR011701">
    <property type="entry name" value="MFS"/>
</dbReference>
<proteinExistence type="inferred from homology"/>
<feature type="region of interest" description="Disordered" evidence="7">
    <location>
        <begin position="518"/>
        <end position="540"/>
    </location>
</feature>
<keyword evidence="4 8" id="KW-0812">Transmembrane</keyword>
<keyword evidence="11" id="KW-1185">Reference proteome</keyword>
<dbReference type="Pfam" id="PF07690">
    <property type="entry name" value="MFS_1"/>
    <property type="match status" value="1"/>
</dbReference>
<dbReference type="InterPro" id="IPR020846">
    <property type="entry name" value="MFS_dom"/>
</dbReference>
<feature type="transmembrane region" description="Helical" evidence="8">
    <location>
        <begin position="89"/>
        <end position="108"/>
    </location>
</feature>
<feature type="transmembrane region" description="Helical" evidence="8">
    <location>
        <begin position="325"/>
        <end position="346"/>
    </location>
</feature>
<feature type="transmembrane region" description="Helical" evidence="8">
    <location>
        <begin position="174"/>
        <end position="198"/>
    </location>
</feature>
<feature type="transmembrane region" description="Helical" evidence="8">
    <location>
        <begin position="218"/>
        <end position="239"/>
    </location>
</feature>
<dbReference type="AlphaFoldDB" id="A0AAN6SMD2"/>
<dbReference type="FunFam" id="1.20.1250.20:FF:000196">
    <property type="entry name" value="MFS toxin efflux pump (AflT)"/>
    <property type="match status" value="1"/>
</dbReference>
<evidence type="ECO:0000256" key="5">
    <source>
        <dbReference type="ARBA" id="ARBA00022989"/>
    </source>
</evidence>
<sequence length="540" mass="56941">MEEGSTQQPSEPNSALHGLRLWVVIGGMMLGVYLVGLDMTIVSTIVPPLTDYFGSINDVSWYGAAYTLAVCVFIPPVGKIYTIFRIKHVYLAFLAVFEAGSIICAASTSSYSFIIGRAVTGIGSAGLLSGALLTIIAACIPSIRPVVTAIAMSMISVGSITGPLIAGALTDRVTWRWCFWIFLPLGGAITATTLPIAVPEQSAKPPLREACAGLHKKLDVGGFILFASLTTMLLLSLTWGGGRFRWSSPTIIGLLCGTAALVALFAFWIRRMGNNALMPLSSLRRRAVVVGSLIMFFQGGATQMIPYFLPFWFQAIRGDSPVDSAVHILPSLVSNIVALIAFGALVRRFHYIPPWAIAGSALASVGSGLFSTFTPETTTGQWIGYQIITTLGRGMAFQVPVVSVQEEVPAEEVATGLAIVNLFMNLGSAVAVSLGQTIFQSYLPRLLAQYAPGVDAGSVINAGATNIRGLVSSEELPGLLVAYNKALALMFYLPAACSALACLVGAGLGWGKLSGAEDINGRENGARSEKEKESSGGSDV</sequence>
<evidence type="ECO:0000313" key="10">
    <source>
        <dbReference type="EMBL" id="KAK4032637.1"/>
    </source>
</evidence>
<evidence type="ECO:0000256" key="1">
    <source>
        <dbReference type="ARBA" id="ARBA00004141"/>
    </source>
</evidence>
<evidence type="ECO:0000256" key="8">
    <source>
        <dbReference type="SAM" id="Phobius"/>
    </source>
</evidence>
<evidence type="ECO:0000256" key="2">
    <source>
        <dbReference type="ARBA" id="ARBA00007520"/>
    </source>
</evidence>
<comment type="subcellular location">
    <subcellularLocation>
        <location evidence="1">Membrane</location>
        <topology evidence="1">Multi-pass membrane protein</topology>
    </subcellularLocation>
</comment>
<feature type="transmembrane region" description="Helical" evidence="8">
    <location>
        <begin position="146"/>
        <end position="168"/>
    </location>
</feature>
<organism evidence="10 11">
    <name type="scientific">Parachaetomium inaequale</name>
    <dbReference type="NCBI Taxonomy" id="2588326"/>
    <lineage>
        <taxon>Eukaryota</taxon>
        <taxon>Fungi</taxon>
        <taxon>Dikarya</taxon>
        <taxon>Ascomycota</taxon>
        <taxon>Pezizomycotina</taxon>
        <taxon>Sordariomycetes</taxon>
        <taxon>Sordariomycetidae</taxon>
        <taxon>Sordariales</taxon>
        <taxon>Chaetomiaceae</taxon>
        <taxon>Parachaetomium</taxon>
    </lineage>
</organism>
<protein>
    <submittedName>
        <fullName evidence="10">Major facilitator superfamily-domain-containing protein</fullName>
    </submittedName>
</protein>
<gene>
    <name evidence="10" type="ORF">C8A01DRAFT_40914</name>
</gene>
<dbReference type="Gene3D" id="1.20.1250.20">
    <property type="entry name" value="MFS general substrate transporter like domains"/>
    <property type="match status" value="2"/>
</dbReference>
<feature type="transmembrane region" description="Helical" evidence="8">
    <location>
        <begin position="114"/>
        <end position="139"/>
    </location>
</feature>
<dbReference type="GO" id="GO:0005886">
    <property type="term" value="C:plasma membrane"/>
    <property type="evidence" value="ECO:0007669"/>
    <property type="project" value="TreeGrafter"/>
</dbReference>
<dbReference type="Proteomes" id="UP001303115">
    <property type="component" value="Unassembled WGS sequence"/>
</dbReference>
<comment type="caution">
    <text evidence="10">The sequence shown here is derived from an EMBL/GenBank/DDBJ whole genome shotgun (WGS) entry which is preliminary data.</text>
</comment>
<evidence type="ECO:0000256" key="4">
    <source>
        <dbReference type="ARBA" id="ARBA00022692"/>
    </source>
</evidence>
<accession>A0AAN6SMD2</accession>
<keyword evidence="3" id="KW-0813">Transport</keyword>
<feature type="compositionally biased region" description="Basic and acidic residues" evidence="7">
    <location>
        <begin position="519"/>
        <end position="534"/>
    </location>
</feature>
<feature type="transmembrane region" description="Helical" evidence="8">
    <location>
        <begin position="489"/>
        <end position="510"/>
    </location>
</feature>
<dbReference type="PANTHER" id="PTHR23501:SF193">
    <property type="entry name" value="MULTIDRUG TRANSPORTER, PUTATIVE (AFU_ORTHOLOGUE AFUA_8G00940)-RELATED"/>
    <property type="match status" value="1"/>
</dbReference>
<keyword evidence="5 8" id="KW-1133">Transmembrane helix</keyword>
<evidence type="ECO:0000256" key="7">
    <source>
        <dbReference type="SAM" id="MobiDB-lite"/>
    </source>
</evidence>
<reference evidence="11" key="1">
    <citation type="journal article" date="2023" name="Mol. Phylogenet. Evol.">
        <title>Genome-scale phylogeny and comparative genomics of the fungal order Sordariales.</title>
        <authorList>
            <person name="Hensen N."/>
            <person name="Bonometti L."/>
            <person name="Westerberg I."/>
            <person name="Brannstrom I.O."/>
            <person name="Guillou S."/>
            <person name="Cros-Aarteil S."/>
            <person name="Calhoun S."/>
            <person name="Haridas S."/>
            <person name="Kuo A."/>
            <person name="Mondo S."/>
            <person name="Pangilinan J."/>
            <person name="Riley R."/>
            <person name="LaButti K."/>
            <person name="Andreopoulos B."/>
            <person name="Lipzen A."/>
            <person name="Chen C."/>
            <person name="Yan M."/>
            <person name="Daum C."/>
            <person name="Ng V."/>
            <person name="Clum A."/>
            <person name="Steindorff A."/>
            <person name="Ohm R.A."/>
            <person name="Martin F."/>
            <person name="Silar P."/>
            <person name="Natvig D.O."/>
            <person name="Lalanne C."/>
            <person name="Gautier V."/>
            <person name="Ament-Velasquez S.L."/>
            <person name="Kruys A."/>
            <person name="Hutchinson M.I."/>
            <person name="Powell A.J."/>
            <person name="Barry K."/>
            <person name="Miller A.N."/>
            <person name="Grigoriev I.V."/>
            <person name="Debuchy R."/>
            <person name="Gladieux P."/>
            <person name="Hiltunen Thoren M."/>
            <person name="Johannesson H."/>
        </authorList>
    </citation>
    <scope>NUCLEOTIDE SEQUENCE [LARGE SCALE GENOMIC DNA]</scope>
    <source>
        <strain evidence="11">CBS 284.82</strain>
    </source>
</reference>
<dbReference type="SUPFAM" id="SSF103473">
    <property type="entry name" value="MFS general substrate transporter"/>
    <property type="match status" value="2"/>
</dbReference>
<dbReference type="EMBL" id="MU854588">
    <property type="protein sequence ID" value="KAK4032637.1"/>
    <property type="molecule type" value="Genomic_DNA"/>
</dbReference>
<dbReference type="GO" id="GO:0022857">
    <property type="term" value="F:transmembrane transporter activity"/>
    <property type="evidence" value="ECO:0007669"/>
    <property type="project" value="InterPro"/>
</dbReference>
<feature type="domain" description="Major facilitator superfamily (MFS) profile" evidence="9">
    <location>
        <begin position="24"/>
        <end position="513"/>
    </location>
</feature>
<keyword evidence="6 8" id="KW-0472">Membrane</keyword>
<dbReference type="PANTHER" id="PTHR23501">
    <property type="entry name" value="MAJOR FACILITATOR SUPERFAMILY"/>
    <property type="match status" value="1"/>
</dbReference>
<feature type="transmembrane region" description="Helical" evidence="8">
    <location>
        <begin position="21"/>
        <end position="47"/>
    </location>
</feature>
<evidence type="ECO:0000313" key="11">
    <source>
        <dbReference type="Proteomes" id="UP001303115"/>
    </source>
</evidence>
<feature type="transmembrane region" description="Helical" evidence="8">
    <location>
        <begin position="59"/>
        <end position="77"/>
    </location>
</feature>
<dbReference type="CDD" id="cd17502">
    <property type="entry name" value="MFS_Azr1_MDR_like"/>
    <property type="match status" value="1"/>
</dbReference>
<name>A0AAN6SMD2_9PEZI</name>
<dbReference type="PROSITE" id="PS50850">
    <property type="entry name" value="MFS"/>
    <property type="match status" value="1"/>
</dbReference>
<evidence type="ECO:0000256" key="3">
    <source>
        <dbReference type="ARBA" id="ARBA00022448"/>
    </source>
</evidence>
<dbReference type="InterPro" id="IPR036259">
    <property type="entry name" value="MFS_trans_sf"/>
</dbReference>
<evidence type="ECO:0000256" key="6">
    <source>
        <dbReference type="ARBA" id="ARBA00023136"/>
    </source>
</evidence>
<feature type="transmembrane region" description="Helical" evidence="8">
    <location>
        <begin position="251"/>
        <end position="269"/>
    </location>
</feature>